<name>A0A4Y7KJT8_PAPSO</name>
<dbReference type="Gramene" id="RZC72328">
    <property type="protein sequence ID" value="RZC72328"/>
    <property type="gene ID" value="C5167_035507"/>
</dbReference>
<gene>
    <name evidence="2" type="ORF">C5167_035507</name>
</gene>
<proteinExistence type="predicted"/>
<dbReference type="InterPro" id="IPR023393">
    <property type="entry name" value="START-like_dom_sf"/>
</dbReference>
<reference evidence="2 3" key="1">
    <citation type="journal article" date="2018" name="Science">
        <title>The opium poppy genome and morphinan production.</title>
        <authorList>
            <person name="Guo L."/>
            <person name="Winzer T."/>
            <person name="Yang X."/>
            <person name="Li Y."/>
            <person name="Ning Z."/>
            <person name="He Z."/>
            <person name="Teodor R."/>
            <person name="Lu Y."/>
            <person name="Bowser T.A."/>
            <person name="Graham I.A."/>
            <person name="Ye K."/>
        </authorList>
    </citation>
    <scope>NUCLEOTIDE SEQUENCE [LARGE SCALE GENOMIC DNA]</scope>
    <source>
        <strain evidence="3">cv. HN1</strain>
        <tissue evidence="2">Leaves</tissue>
    </source>
</reference>
<evidence type="ECO:0000259" key="1">
    <source>
        <dbReference type="SMART" id="SM01037"/>
    </source>
</evidence>
<dbReference type="PANTHER" id="PTHR31907">
    <property type="entry name" value="MLP-LIKE PROTEIN 423"/>
    <property type="match status" value="1"/>
</dbReference>
<keyword evidence="3" id="KW-1185">Reference proteome</keyword>
<dbReference type="SMART" id="SM01037">
    <property type="entry name" value="Bet_v_1"/>
    <property type="match status" value="1"/>
</dbReference>
<dbReference type="InterPro" id="IPR000916">
    <property type="entry name" value="Bet_v_I/MLP"/>
</dbReference>
<dbReference type="GO" id="GO:0006952">
    <property type="term" value="P:defense response"/>
    <property type="evidence" value="ECO:0007669"/>
    <property type="project" value="InterPro"/>
</dbReference>
<protein>
    <recommendedName>
        <fullName evidence="1">Bet v I/Major latex protein domain-containing protein</fullName>
    </recommendedName>
</protein>
<dbReference type="Gene3D" id="3.30.530.20">
    <property type="match status" value="1"/>
</dbReference>
<dbReference type="SUPFAM" id="SSF55961">
    <property type="entry name" value="Bet v1-like"/>
    <property type="match status" value="1"/>
</dbReference>
<dbReference type="Proteomes" id="UP000316621">
    <property type="component" value="Chromosome 7"/>
</dbReference>
<sequence>MAANRKIEVEFKVKCSAEKFYSMMTRDALKLPKYVPRIIHNVQVVSGEDNKPFGVRMRAKITAMDHQNMSLTFTVVDGYLSDDYTSFSNTLTITTPTQRDGNYNCVVKWSEDLTKELDANLLKEG</sequence>
<dbReference type="InterPro" id="IPR051761">
    <property type="entry name" value="MLP-like_ligand-binding"/>
</dbReference>
<accession>A0A4Y7KJT8</accession>
<dbReference type="Pfam" id="PF00407">
    <property type="entry name" value="Bet_v_1"/>
    <property type="match status" value="1"/>
</dbReference>
<organism evidence="2 3">
    <name type="scientific">Papaver somniferum</name>
    <name type="common">Opium poppy</name>
    <dbReference type="NCBI Taxonomy" id="3469"/>
    <lineage>
        <taxon>Eukaryota</taxon>
        <taxon>Viridiplantae</taxon>
        <taxon>Streptophyta</taxon>
        <taxon>Embryophyta</taxon>
        <taxon>Tracheophyta</taxon>
        <taxon>Spermatophyta</taxon>
        <taxon>Magnoliopsida</taxon>
        <taxon>Ranunculales</taxon>
        <taxon>Papaveraceae</taxon>
        <taxon>Papaveroideae</taxon>
        <taxon>Papaver</taxon>
    </lineage>
</organism>
<feature type="domain" description="Bet v I/Major latex protein" evidence="1">
    <location>
        <begin position="2"/>
        <end position="124"/>
    </location>
</feature>
<evidence type="ECO:0000313" key="2">
    <source>
        <dbReference type="EMBL" id="RZC72328.1"/>
    </source>
</evidence>
<evidence type="ECO:0000313" key="3">
    <source>
        <dbReference type="Proteomes" id="UP000316621"/>
    </source>
</evidence>
<dbReference type="EMBL" id="CM010721">
    <property type="protein sequence ID" value="RZC72328.1"/>
    <property type="molecule type" value="Genomic_DNA"/>
</dbReference>
<dbReference type="AlphaFoldDB" id="A0A4Y7KJT8"/>